<dbReference type="Pfam" id="PF00534">
    <property type="entry name" value="Glycos_transf_1"/>
    <property type="match status" value="1"/>
</dbReference>
<dbReference type="EMBL" id="VOPY01000001">
    <property type="protein sequence ID" value="TXC73997.1"/>
    <property type="molecule type" value="Genomic_DNA"/>
</dbReference>
<evidence type="ECO:0000259" key="2">
    <source>
        <dbReference type="Pfam" id="PF13439"/>
    </source>
</evidence>
<dbReference type="Proteomes" id="UP000321129">
    <property type="component" value="Unassembled WGS sequence"/>
</dbReference>
<dbReference type="AlphaFoldDB" id="A0A5C6ULY0"/>
<dbReference type="SUPFAM" id="SSF53756">
    <property type="entry name" value="UDP-Glycosyltransferase/glycogen phosphorylase"/>
    <property type="match status" value="1"/>
</dbReference>
<gene>
    <name evidence="3" type="ORF">FSZ31_04560</name>
</gene>
<evidence type="ECO:0000313" key="3">
    <source>
        <dbReference type="EMBL" id="TXC73997.1"/>
    </source>
</evidence>
<keyword evidence="3" id="KW-0808">Transferase</keyword>
<accession>A0A5C6ULY0</accession>
<dbReference type="InterPro" id="IPR028098">
    <property type="entry name" value="Glyco_trans_4-like_N"/>
</dbReference>
<dbReference type="RefSeq" id="WP_147121834.1">
    <property type="nucleotide sequence ID" value="NZ_VOPY01000001.1"/>
</dbReference>
<dbReference type="InterPro" id="IPR001296">
    <property type="entry name" value="Glyco_trans_1"/>
</dbReference>
<comment type="caution">
    <text evidence="3">The sequence shown here is derived from an EMBL/GenBank/DDBJ whole genome shotgun (WGS) entry which is preliminary data.</text>
</comment>
<feature type="domain" description="Glycosyltransferase subfamily 4-like N-terminal" evidence="2">
    <location>
        <begin position="17"/>
        <end position="177"/>
    </location>
</feature>
<dbReference type="GO" id="GO:0016757">
    <property type="term" value="F:glycosyltransferase activity"/>
    <property type="evidence" value="ECO:0007669"/>
    <property type="project" value="InterPro"/>
</dbReference>
<proteinExistence type="predicted"/>
<sequence>MRTPVRILHAHSTFSLGGKEARAVRLMNAFGATAQHTILSAMPGELGARDAIDPAIAVDFPTDAPSLQGKPGLRRYRALADYMRGFDLVLTYNWGAMDVVMAHRLFRSARGLPPLVHHEDGFNEDESVRRNWKRNAFRRLALKTASALVVPSRTLERIAAREWGAASRTRMIRNGIAVAAYTGAPTEAIPGLATTEGDVVIGTVAGLRKVKNLPSLVAAAAALRAQARLVIVGEGPERSAIAAQAAACGWGDRFVLPGFMEKPHRWIGHFDILGLSSLSEQAPIAVIEAMAAGLPVASLDVGDVAAMIAPENLPFIARDEAALRDALTRLCSDAALRRSVGEANRRRAHELFEERDMIAAYVTLYGRLLGDEARLDATGSGLRA</sequence>
<dbReference type="OrthoDB" id="9790710at2"/>
<feature type="domain" description="Glycosyl transferase family 1" evidence="1">
    <location>
        <begin position="193"/>
        <end position="346"/>
    </location>
</feature>
<keyword evidence="4" id="KW-1185">Reference proteome</keyword>
<organism evidence="3 4">
    <name type="scientific">Flavisphingopyxis soli</name>
    <dbReference type="NCBI Taxonomy" id="2601267"/>
    <lineage>
        <taxon>Bacteria</taxon>
        <taxon>Pseudomonadati</taxon>
        <taxon>Pseudomonadota</taxon>
        <taxon>Alphaproteobacteria</taxon>
        <taxon>Sphingomonadales</taxon>
        <taxon>Sphingopyxidaceae</taxon>
        <taxon>Flavisphingopyxis</taxon>
    </lineage>
</organism>
<reference evidence="3 4" key="1">
    <citation type="submission" date="2019-08" db="EMBL/GenBank/DDBJ databases">
        <title>Sphingorhabdus soil sp. nov., isolated from arctic soil.</title>
        <authorList>
            <person name="Liu Y."/>
        </authorList>
    </citation>
    <scope>NUCLEOTIDE SEQUENCE [LARGE SCALE GENOMIC DNA]</scope>
    <source>
        <strain evidence="3 4">D-2Q-5-6</strain>
    </source>
</reference>
<dbReference type="PANTHER" id="PTHR12526">
    <property type="entry name" value="GLYCOSYLTRANSFERASE"/>
    <property type="match status" value="1"/>
</dbReference>
<dbReference type="CDD" id="cd03801">
    <property type="entry name" value="GT4_PimA-like"/>
    <property type="match status" value="1"/>
</dbReference>
<dbReference type="Pfam" id="PF13439">
    <property type="entry name" value="Glyco_transf_4"/>
    <property type="match status" value="1"/>
</dbReference>
<evidence type="ECO:0000313" key="4">
    <source>
        <dbReference type="Proteomes" id="UP000321129"/>
    </source>
</evidence>
<dbReference type="Gene3D" id="3.40.50.2000">
    <property type="entry name" value="Glycogen Phosphorylase B"/>
    <property type="match status" value="2"/>
</dbReference>
<name>A0A5C6ULY0_9SPHN</name>
<protein>
    <submittedName>
        <fullName evidence="3">Glycosyltransferase family 4 protein</fullName>
    </submittedName>
</protein>
<evidence type="ECO:0000259" key="1">
    <source>
        <dbReference type="Pfam" id="PF00534"/>
    </source>
</evidence>